<dbReference type="GO" id="GO:0006508">
    <property type="term" value="P:proteolysis"/>
    <property type="evidence" value="ECO:0007669"/>
    <property type="project" value="InterPro"/>
</dbReference>
<reference evidence="2" key="1">
    <citation type="submission" date="2024-06" db="EMBL/GenBank/DDBJ databases">
        <title>Lacrimispora cavernae sp. nov., a novel anaerobe isolated from bat guano pile inside a cave.</title>
        <authorList>
            <person name="Miller S.L."/>
            <person name="Lu N."/>
            <person name="King J."/>
            <person name="Sankaranarayanan K."/>
            <person name="Lawson P.A."/>
        </authorList>
    </citation>
    <scope>NUCLEOTIDE SEQUENCE</scope>
    <source>
        <strain evidence="2">BS-2</strain>
    </source>
</reference>
<dbReference type="Gene3D" id="3.90.70.10">
    <property type="entry name" value="Cysteine proteinases"/>
    <property type="match status" value="1"/>
</dbReference>
<proteinExistence type="predicted"/>
<evidence type="ECO:0000259" key="1">
    <source>
        <dbReference type="PROSITE" id="PS50990"/>
    </source>
</evidence>
<dbReference type="GO" id="GO:0008233">
    <property type="term" value="F:peptidase activity"/>
    <property type="evidence" value="ECO:0007669"/>
    <property type="project" value="InterPro"/>
</dbReference>
<sequence length="144" mass="16666">MKKYILVKQEEEMDCGVASLSAIFQFYGNIYNLNGLKKLMDYNNQSGTSFLQMYETANFLNYDVEAYCVDNINEINKTMLPCIVQLEISENIFHFVVIYKIRKKYIVAADPAKGMVKINKAVFMNIFTGNLLIIKKFINQCNKL</sequence>
<dbReference type="PROSITE" id="PS50990">
    <property type="entry name" value="PEPTIDASE_C39"/>
    <property type="match status" value="1"/>
</dbReference>
<dbReference type="RefSeq" id="WP_349944794.1">
    <property type="nucleotide sequence ID" value="NZ_CP157940.1"/>
</dbReference>
<dbReference type="GO" id="GO:0005524">
    <property type="term" value="F:ATP binding"/>
    <property type="evidence" value="ECO:0007669"/>
    <property type="project" value="InterPro"/>
</dbReference>
<dbReference type="EMBL" id="CP157940">
    <property type="protein sequence ID" value="XBS53023.1"/>
    <property type="molecule type" value="Genomic_DNA"/>
</dbReference>
<dbReference type="InterPro" id="IPR005074">
    <property type="entry name" value="Peptidase_C39"/>
</dbReference>
<gene>
    <name evidence="2" type="ORF">ABFV83_14470</name>
</gene>
<protein>
    <submittedName>
        <fullName evidence="2">Cysteine peptidase family C39 domain-containing protein</fullName>
    </submittedName>
</protein>
<evidence type="ECO:0000313" key="2">
    <source>
        <dbReference type="EMBL" id="XBS53023.1"/>
    </source>
</evidence>
<dbReference type="Pfam" id="PF03412">
    <property type="entry name" value="Peptidase_C39"/>
    <property type="match status" value="1"/>
</dbReference>
<organism evidence="2">
    <name type="scientific">Lacrimispora sp. BS-2</name>
    <dbReference type="NCBI Taxonomy" id="3151850"/>
    <lineage>
        <taxon>Bacteria</taxon>
        <taxon>Bacillati</taxon>
        <taxon>Bacillota</taxon>
        <taxon>Clostridia</taxon>
        <taxon>Lachnospirales</taxon>
        <taxon>Lachnospiraceae</taxon>
        <taxon>Lacrimispora</taxon>
    </lineage>
</organism>
<accession>A0AAU7PL69</accession>
<feature type="domain" description="Peptidase C39" evidence="1">
    <location>
        <begin position="9"/>
        <end position="134"/>
    </location>
</feature>
<name>A0AAU7PL69_9FIRM</name>
<dbReference type="AlphaFoldDB" id="A0AAU7PL69"/>
<dbReference type="GO" id="GO:0016020">
    <property type="term" value="C:membrane"/>
    <property type="evidence" value="ECO:0007669"/>
    <property type="project" value="InterPro"/>
</dbReference>